<evidence type="ECO:0000313" key="4">
    <source>
        <dbReference type="Proteomes" id="UP000054007"/>
    </source>
</evidence>
<dbReference type="PANTHER" id="PTHR23149">
    <property type="entry name" value="G PATCH DOMAIN CONTAINING PROTEIN"/>
    <property type="match status" value="1"/>
</dbReference>
<dbReference type="AlphaFoldDB" id="A0A0D7ASL5"/>
<dbReference type="InterPro" id="IPR050656">
    <property type="entry name" value="PINX1"/>
</dbReference>
<keyword evidence="4" id="KW-1185">Reference proteome</keyword>
<dbReference type="PROSITE" id="PS50174">
    <property type="entry name" value="G_PATCH"/>
    <property type="match status" value="1"/>
</dbReference>
<dbReference type="Pfam" id="PF01585">
    <property type="entry name" value="G-patch"/>
    <property type="match status" value="1"/>
</dbReference>
<feature type="region of interest" description="Disordered" evidence="1">
    <location>
        <begin position="206"/>
        <end position="236"/>
    </location>
</feature>
<feature type="region of interest" description="Disordered" evidence="1">
    <location>
        <begin position="317"/>
        <end position="403"/>
    </location>
</feature>
<feature type="region of interest" description="Disordered" evidence="1">
    <location>
        <begin position="96"/>
        <end position="183"/>
    </location>
</feature>
<dbReference type="EMBL" id="KN880967">
    <property type="protein sequence ID" value="KIY61353.1"/>
    <property type="molecule type" value="Genomic_DNA"/>
</dbReference>
<feature type="compositionally biased region" description="Basic and acidic residues" evidence="1">
    <location>
        <begin position="358"/>
        <end position="390"/>
    </location>
</feature>
<evidence type="ECO:0000259" key="2">
    <source>
        <dbReference type="PROSITE" id="PS50174"/>
    </source>
</evidence>
<feature type="compositionally biased region" description="Basic residues" evidence="1">
    <location>
        <begin position="1"/>
        <end position="10"/>
    </location>
</feature>
<sequence length="403" mass="43650">MGLSGRKQKQRIGPDPRNLTWADDASKFGQSYLSKFGWDASKGLGAEGDGMKTHLKVSQKLDLMGIGAQHTKDPNGIAWKQNKDFENVLRRLNAAAEGSGGDAEQGEEVLGGAFISSTVKEEDVEMTDKEKRKQEKMEKKRKRAEAEEAQKEVKKAKTDDVPTPAPEPAPRERVLPRHRAHRARHIAAKNRAALSATAAISEILGISSSSATPQTEPATPATPGTPAEDSAPSMEKLTVSTKSVADYFKERLLAKSASKSTSSIATVDMDDAAPARIGLGARSFMTPTIDDAMAAPRMGLGMSKFGSLMSSAFLADASSDKSILPPATDEVTTETVPVCEERRVENQGGEGAIVQPVKKAEADLTQSKEERKRLKEEKRRLKAEKRERKEAKRQRKEANAASS</sequence>
<proteinExistence type="predicted"/>
<evidence type="ECO:0000313" key="3">
    <source>
        <dbReference type="EMBL" id="KIY61353.1"/>
    </source>
</evidence>
<feature type="domain" description="G-patch" evidence="2">
    <location>
        <begin position="25"/>
        <end position="71"/>
    </location>
</feature>
<dbReference type="OrthoDB" id="29523at2759"/>
<evidence type="ECO:0000256" key="1">
    <source>
        <dbReference type="SAM" id="MobiDB-lite"/>
    </source>
</evidence>
<dbReference type="SMART" id="SM00443">
    <property type="entry name" value="G_patch"/>
    <property type="match status" value="1"/>
</dbReference>
<gene>
    <name evidence="3" type="ORF">CYLTODRAFT_384689</name>
</gene>
<dbReference type="Proteomes" id="UP000054007">
    <property type="component" value="Unassembled WGS sequence"/>
</dbReference>
<feature type="compositionally biased region" description="Low complexity" evidence="1">
    <location>
        <begin position="328"/>
        <end position="338"/>
    </location>
</feature>
<dbReference type="GO" id="GO:0003676">
    <property type="term" value="F:nucleic acid binding"/>
    <property type="evidence" value="ECO:0007669"/>
    <property type="project" value="InterPro"/>
</dbReference>
<protein>
    <recommendedName>
        <fullName evidence="2">G-patch domain-containing protein</fullName>
    </recommendedName>
</protein>
<organism evidence="3 4">
    <name type="scientific">Cylindrobasidium torrendii FP15055 ss-10</name>
    <dbReference type="NCBI Taxonomy" id="1314674"/>
    <lineage>
        <taxon>Eukaryota</taxon>
        <taxon>Fungi</taxon>
        <taxon>Dikarya</taxon>
        <taxon>Basidiomycota</taxon>
        <taxon>Agaricomycotina</taxon>
        <taxon>Agaricomycetes</taxon>
        <taxon>Agaricomycetidae</taxon>
        <taxon>Agaricales</taxon>
        <taxon>Marasmiineae</taxon>
        <taxon>Physalacriaceae</taxon>
        <taxon>Cylindrobasidium</taxon>
    </lineage>
</organism>
<feature type="region of interest" description="Disordered" evidence="1">
    <location>
        <begin position="1"/>
        <end position="21"/>
    </location>
</feature>
<feature type="compositionally biased region" description="Low complexity" evidence="1">
    <location>
        <begin position="207"/>
        <end position="227"/>
    </location>
</feature>
<reference evidence="3 4" key="1">
    <citation type="journal article" date="2015" name="Fungal Genet. Biol.">
        <title>Evolution of novel wood decay mechanisms in Agaricales revealed by the genome sequences of Fistulina hepatica and Cylindrobasidium torrendii.</title>
        <authorList>
            <person name="Floudas D."/>
            <person name="Held B.W."/>
            <person name="Riley R."/>
            <person name="Nagy L.G."/>
            <person name="Koehler G."/>
            <person name="Ransdell A.S."/>
            <person name="Younus H."/>
            <person name="Chow J."/>
            <person name="Chiniquy J."/>
            <person name="Lipzen A."/>
            <person name="Tritt A."/>
            <person name="Sun H."/>
            <person name="Haridas S."/>
            <person name="LaButti K."/>
            <person name="Ohm R.A."/>
            <person name="Kues U."/>
            <person name="Blanchette R.A."/>
            <person name="Grigoriev I.V."/>
            <person name="Minto R.E."/>
            <person name="Hibbett D.S."/>
        </authorList>
    </citation>
    <scope>NUCLEOTIDE SEQUENCE [LARGE SCALE GENOMIC DNA]</scope>
    <source>
        <strain evidence="3 4">FP15055 ss-10</strain>
    </source>
</reference>
<dbReference type="STRING" id="1314674.A0A0D7ASL5"/>
<dbReference type="InterPro" id="IPR000467">
    <property type="entry name" value="G_patch_dom"/>
</dbReference>
<feature type="compositionally biased region" description="Basic and acidic residues" evidence="1">
    <location>
        <begin position="126"/>
        <end position="160"/>
    </location>
</feature>
<accession>A0A0D7ASL5</accession>
<name>A0A0D7ASL5_9AGAR</name>